<dbReference type="Proteomes" id="UP000295197">
    <property type="component" value="Unassembled WGS sequence"/>
</dbReference>
<accession>A0A4R3VUI6</accession>
<protein>
    <submittedName>
        <fullName evidence="1">Uncharacterized protein</fullName>
    </submittedName>
</protein>
<keyword evidence="2" id="KW-1185">Reference proteome</keyword>
<comment type="caution">
    <text evidence="1">The sequence shown here is derived from an EMBL/GenBank/DDBJ whole genome shotgun (WGS) entry which is preliminary data.</text>
</comment>
<organism evidence="1 2">
    <name type="scientific">Sphingobacterium alimentarium</name>
    <dbReference type="NCBI Taxonomy" id="797292"/>
    <lineage>
        <taxon>Bacteria</taxon>
        <taxon>Pseudomonadati</taxon>
        <taxon>Bacteroidota</taxon>
        <taxon>Sphingobacteriia</taxon>
        <taxon>Sphingobacteriales</taxon>
        <taxon>Sphingobacteriaceae</taxon>
        <taxon>Sphingobacterium</taxon>
    </lineage>
</organism>
<proteinExistence type="predicted"/>
<reference evidence="1 2" key="1">
    <citation type="submission" date="2019-03" db="EMBL/GenBank/DDBJ databases">
        <title>Genomic Encyclopedia of Type Strains, Phase IV (KMG-IV): sequencing the most valuable type-strain genomes for metagenomic binning, comparative biology and taxonomic classification.</title>
        <authorList>
            <person name="Goeker M."/>
        </authorList>
    </citation>
    <scope>NUCLEOTIDE SEQUENCE [LARGE SCALE GENOMIC DNA]</scope>
    <source>
        <strain evidence="1 2">DSM 22362</strain>
    </source>
</reference>
<sequence>MNLFLITPSYAFKKKRCLKRIEKRELAKYKECVQQIIQKGNTEINGQSYSSIADLTIAFYGLRNNNITSQYFKPHLQNSTL</sequence>
<dbReference type="AlphaFoldDB" id="A0A4R3VUI6"/>
<gene>
    <name evidence="1" type="ORF">EDC17_101192</name>
</gene>
<evidence type="ECO:0000313" key="1">
    <source>
        <dbReference type="EMBL" id="TCV17173.1"/>
    </source>
</evidence>
<dbReference type="EMBL" id="SMBZ01000011">
    <property type="protein sequence ID" value="TCV17173.1"/>
    <property type="molecule type" value="Genomic_DNA"/>
</dbReference>
<evidence type="ECO:0000313" key="2">
    <source>
        <dbReference type="Proteomes" id="UP000295197"/>
    </source>
</evidence>
<name>A0A4R3VUI6_9SPHI</name>